<dbReference type="AlphaFoldDB" id="A0A6P2DD52"/>
<dbReference type="Proteomes" id="UP000464178">
    <property type="component" value="Chromosome"/>
</dbReference>
<proteinExistence type="predicted"/>
<evidence type="ECO:0000256" key="1">
    <source>
        <dbReference type="SAM" id="SignalP"/>
    </source>
</evidence>
<sequence>MLRASLFVTIALVLNSARAADLPPPMPEAERAVLVSKWRKGYDAALAKVKDEIAEAKVLSKDIASAGEGKIMLMRANTRLAVMTKSPELYGGGFTTVFEGAKGQVGRLAQSSLTVAEVNTEGTVVEGVAIRRPANPFVVGEEKVTVRYLVVSSLPDAKKGATVSLNGLWYVAGDMEHNGKKIPVLYRFEIKKDEMPAKE</sequence>
<dbReference type="KEGG" id="gms:SOIL9_85750"/>
<name>A0A6P2DD52_9BACT</name>
<accession>A0A6P2DD52</accession>
<evidence type="ECO:0000313" key="3">
    <source>
        <dbReference type="Proteomes" id="UP000464178"/>
    </source>
</evidence>
<organism evidence="2 3">
    <name type="scientific">Gemmata massiliana</name>
    <dbReference type="NCBI Taxonomy" id="1210884"/>
    <lineage>
        <taxon>Bacteria</taxon>
        <taxon>Pseudomonadati</taxon>
        <taxon>Planctomycetota</taxon>
        <taxon>Planctomycetia</taxon>
        <taxon>Gemmatales</taxon>
        <taxon>Gemmataceae</taxon>
        <taxon>Gemmata</taxon>
    </lineage>
</organism>
<keyword evidence="1" id="KW-0732">Signal</keyword>
<protein>
    <submittedName>
        <fullName evidence="2">Uncharacterized protein</fullName>
    </submittedName>
</protein>
<feature type="signal peptide" evidence="1">
    <location>
        <begin position="1"/>
        <end position="19"/>
    </location>
</feature>
<keyword evidence="3" id="KW-1185">Reference proteome</keyword>
<dbReference type="EMBL" id="LR593886">
    <property type="protein sequence ID" value="VTR99267.1"/>
    <property type="molecule type" value="Genomic_DNA"/>
</dbReference>
<feature type="chain" id="PRO_5026851004" evidence="1">
    <location>
        <begin position="20"/>
        <end position="199"/>
    </location>
</feature>
<evidence type="ECO:0000313" key="2">
    <source>
        <dbReference type="EMBL" id="VTR99267.1"/>
    </source>
</evidence>
<gene>
    <name evidence="2" type="ORF">SOIL9_85750</name>
</gene>
<reference evidence="2 3" key="1">
    <citation type="submission" date="2019-05" db="EMBL/GenBank/DDBJ databases">
        <authorList>
            <consortium name="Science for Life Laboratories"/>
        </authorList>
    </citation>
    <scope>NUCLEOTIDE SEQUENCE [LARGE SCALE GENOMIC DNA]</scope>
    <source>
        <strain evidence="2">Soil9</strain>
    </source>
</reference>
<dbReference type="RefSeq" id="WP_162671836.1">
    <property type="nucleotide sequence ID" value="NZ_LR593886.1"/>
</dbReference>